<reference evidence="2 3" key="1">
    <citation type="submission" date="2019-06" db="EMBL/GenBank/DDBJ databases">
        <title>Sequencing the genomes of 1000 actinobacteria strains.</title>
        <authorList>
            <person name="Klenk H.-P."/>
        </authorList>
    </citation>
    <scope>NUCLEOTIDE SEQUENCE [LARGE SCALE GENOMIC DNA]</scope>
    <source>
        <strain evidence="2 3">DSM 24683</strain>
    </source>
</reference>
<evidence type="ECO:0000313" key="2">
    <source>
        <dbReference type="EMBL" id="TWD80503.1"/>
    </source>
</evidence>
<keyword evidence="3" id="KW-1185">Reference proteome</keyword>
<protein>
    <submittedName>
        <fullName evidence="2">Uncharacterized protein</fullName>
    </submittedName>
</protein>
<dbReference type="OrthoDB" id="4549550at2"/>
<dbReference type="InterPro" id="IPR046609">
    <property type="entry name" value="DUF6668"/>
</dbReference>
<dbReference type="Pfam" id="PF20373">
    <property type="entry name" value="DUF6668"/>
    <property type="match status" value="1"/>
</dbReference>
<gene>
    <name evidence="2" type="ORF">FB561_1581</name>
</gene>
<organism evidence="2 3">
    <name type="scientific">Kribbella amoyensis</name>
    <dbReference type="NCBI Taxonomy" id="996641"/>
    <lineage>
        <taxon>Bacteria</taxon>
        <taxon>Bacillati</taxon>
        <taxon>Actinomycetota</taxon>
        <taxon>Actinomycetes</taxon>
        <taxon>Propionibacteriales</taxon>
        <taxon>Kribbellaceae</taxon>
        <taxon>Kribbella</taxon>
    </lineage>
</organism>
<sequence length="214" mass="22889">MTQPQQNPWTRQQQPQSSGQTPQQPQAGPPGPPDGPPRGPSAPQHGVPAPAEDQRLPKFAIPAADTLWWVGVHGGAGETTMSQLLPGTRAANHRWPIPPPPVPTPIVLVARTHGSGLRAAQRAAIEWASGVVQGVAVLGLVLIADAPGRLPRVLDDFADIVGGGVPRVWDIPWIEEWRRGEDPTPENTPDEVFEVLESIYALRASNPADHPAPY</sequence>
<dbReference type="EMBL" id="VIVK01000001">
    <property type="protein sequence ID" value="TWD80503.1"/>
    <property type="molecule type" value="Genomic_DNA"/>
</dbReference>
<evidence type="ECO:0000256" key="1">
    <source>
        <dbReference type="SAM" id="MobiDB-lite"/>
    </source>
</evidence>
<dbReference type="AlphaFoldDB" id="A0A561BNX2"/>
<proteinExistence type="predicted"/>
<accession>A0A561BNX2</accession>
<name>A0A561BNX2_9ACTN</name>
<comment type="caution">
    <text evidence="2">The sequence shown here is derived from an EMBL/GenBank/DDBJ whole genome shotgun (WGS) entry which is preliminary data.</text>
</comment>
<feature type="compositionally biased region" description="Low complexity" evidence="1">
    <location>
        <begin position="1"/>
        <end position="26"/>
    </location>
</feature>
<feature type="region of interest" description="Disordered" evidence="1">
    <location>
        <begin position="1"/>
        <end position="51"/>
    </location>
</feature>
<feature type="compositionally biased region" description="Pro residues" evidence="1">
    <location>
        <begin position="27"/>
        <end position="40"/>
    </location>
</feature>
<evidence type="ECO:0000313" key="3">
    <source>
        <dbReference type="Proteomes" id="UP000318380"/>
    </source>
</evidence>
<dbReference type="RefSeq" id="WP_145804534.1">
    <property type="nucleotide sequence ID" value="NZ_VIVK01000001.1"/>
</dbReference>
<dbReference type="Proteomes" id="UP000318380">
    <property type="component" value="Unassembled WGS sequence"/>
</dbReference>